<dbReference type="SUPFAM" id="SSF56059">
    <property type="entry name" value="Glutathione synthetase ATP-binding domain-like"/>
    <property type="match status" value="1"/>
</dbReference>
<organism evidence="4 5">
    <name type="scientific">Fluctibacter corallii</name>
    <dbReference type="NCBI Taxonomy" id="2984329"/>
    <lineage>
        <taxon>Bacteria</taxon>
        <taxon>Pseudomonadati</taxon>
        <taxon>Pseudomonadota</taxon>
        <taxon>Gammaproteobacteria</taxon>
        <taxon>Alteromonadales</taxon>
        <taxon>Alteromonadaceae</taxon>
        <taxon>Fluctibacter</taxon>
    </lineage>
</organism>
<sequence>MCTAIILGSKEDFHAQHMLKACKRRNVNAFRLDTSDYPSNTTISYFPEQQDGTIESEQMSLKFSEIDSVFWSSISPSTSHSSNPLQDQIATNDSTSMIYTLMLTSTIKWCNSWHDFHFHKAKPKQLALAAKTGATIPNTYTGNNPIQLAEFAQSQEKSIYKPVYGGAYCALVTPQLLDKTHLSSVLKVSPVTIQSFVPGANIRTFVINDRTFSGRIDSDSVDFREDEQHIVKRHTLPDEVQSLAIKIRDAFKMQWTAIDWRLTPDGKYYFLEANPSPMFIHFEQQTGFPITEELITMLST</sequence>
<evidence type="ECO:0000259" key="3">
    <source>
        <dbReference type="PROSITE" id="PS50975"/>
    </source>
</evidence>
<evidence type="ECO:0000313" key="5">
    <source>
        <dbReference type="Proteomes" id="UP001652504"/>
    </source>
</evidence>
<protein>
    <recommendedName>
        <fullName evidence="3">ATP-grasp domain-containing protein</fullName>
    </recommendedName>
</protein>
<evidence type="ECO:0000256" key="2">
    <source>
        <dbReference type="PROSITE-ProRule" id="PRU00409"/>
    </source>
</evidence>
<reference evidence="4 5" key="1">
    <citation type="submission" date="2022-10" db="EMBL/GenBank/DDBJ databases">
        <title>Aestuariibacter sp. AA17 isolated from Montipora capitata coral fragment.</title>
        <authorList>
            <person name="Emsley S.A."/>
            <person name="Pfannmuller K.M."/>
            <person name="Loughran R.M."/>
            <person name="Shlafstein M."/>
            <person name="Papke E."/>
            <person name="Saw J.H."/>
            <person name="Ushijima B."/>
            <person name="Videau P."/>
        </authorList>
    </citation>
    <scope>NUCLEOTIDE SEQUENCE [LARGE SCALE GENOMIC DNA]</scope>
    <source>
        <strain evidence="4 5">AA17</strain>
    </source>
</reference>
<dbReference type="InterPro" id="IPR048936">
    <property type="entry name" value="MvdD-like_ATPgrasp"/>
</dbReference>
<dbReference type="EMBL" id="JAOWKX010000003">
    <property type="protein sequence ID" value="MCV2884558.1"/>
    <property type="molecule type" value="Genomic_DNA"/>
</dbReference>
<feature type="domain" description="ATP-grasp" evidence="3">
    <location>
        <begin position="126"/>
        <end position="299"/>
    </location>
</feature>
<evidence type="ECO:0000256" key="1">
    <source>
        <dbReference type="ARBA" id="ARBA00023211"/>
    </source>
</evidence>
<keyword evidence="5" id="KW-1185">Reference proteome</keyword>
<dbReference type="InterPro" id="IPR013651">
    <property type="entry name" value="ATP-grasp_RimK-type"/>
</dbReference>
<dbReference type="Pfam" id="PF08443">
    <property type="entry name" value="RimK"/>
    <property type="match status" value="1"/>
</dbReference>
<dbReference type="Proteomes" id="UP001652504">
    <property type="component" value="Unassembled WGS sequence"/>
</dbReference>
<gene>
    <name evidence="4" type="ORF">OE749_07615</name>
</gene>
<name>A0ABT3A7B5_9ALTE</name>
<accession>A0ABT3A7B5</accession>
<dbReference type="Gene3D" id="3.30.470.20">
    <property type="entry name" value="ATP-grasp fold, B domain"/>
    <property type="match status" value="1"/>
</dbReference>
<dbReference type="Pfam" id="PF21068">
    <property type="entry name" value="ATPgraspMvdD"/>
    <property type="match status" value="1"/>
</dbReference>
<dbReference type="InterPro" id="IPR011761">
    <property type="entry name" value="ATP-grasp"/>
</dbReference>
<keyword evidence="1" id="KW-0464">Manganese</keyword>
<dbReference type="PANTHER" id="PTHR21621">
    <property type="entry name" value="RIBOSOMAL PROTEIN S6 MODIFICATION PROTEIN"/>
    <property type="match status" value="1"/>
</dbReference>
<dbReference type="RefSeq" id="WP_263711839.1">
    <property type="nucleotide sequence ID" value="NZ_JAOWKX010000003.1"/>
</dbReference>
<dbReference type="PROSITE" id="PS50975">
    <property type="entry name" value="ATP_GRASP"/>
    <property type="match status" value="1"/>
</dbReference>
<keyword evidence="2" id="KW-0547">Nucleotide-binding</keyword>
<evidence type="ECO:0000313" key="4">
    <source>
        <dbReference type="EMBL" id="MCV2884558.1"/>
    </source>
</evidence>
<comment type="caution">
    <text evidence="4">The sequence shown here is derived from an EMBL/GenBank/DDBJ whole genome shotgun (WGS) entry which is preliminary data.</text>
</comment>
<keyword evidence="2" id="KW-0067">ATP-binding</keyword>
<dbReference type="PANTHER" id="PTHR21621:SF0">
    <property type="entry name" value="BETA-CITRYLGLUTAMATE SYNTHASE B-RELATED"/>
    <property type="match status" value="1"/>
</dbReference>
<proteinExistence type="predicted"/>